<dbReference type="eggNOG" id="ENOG502QS5W">
    <property type="taxonomic scope" value="Eukaryota"/>
</dbReference>
<evidence type="ECO:0000256" key="3">
    <source>
        <dbReference type="ARBA" id="ARBA00038401"/>
    </source>
</evidence>
<reference evidence="4" key="1">
    <citation type="journal article" date="2013" name="Nature">
        <title>The genomes of four tapeworm species reveal adaptations to parasitism.</title>
        <authorList>
            <person name="Tsai I.J."/>
            <person name="Zarowiecki M."/>
            <person name="Holroyd N."/>
            <person name="Garciarrubio A."/>
            <person name="Sanchez-Flores A."/>
            <person name="Brooks K.L."/>
            <person name="Tracey A."/>
            <person name="Bobes R.J."/>
            <person name="Fragoso G."/>
            <person name="Sciutto E."/>
            <person name="Aslett M."/>
            <person name="Beasley H."/>
            <person name="Bennett H.M."/>
            <person name="Cai J."/>
            <person name="Camicia F."/>
            <person name="Clark R."/>
            <person name="Cucher M."/>
            <person name="De Silva N."/>
            <person name="Day T.A."/>
            <person name="Deplazes P."/>
            <person name="Estrada K."/>
            <person name="Fernandez C."/>
            <person name="Holland P.W."/>
            <person name="Hou J."/>
            <person name="Hu S."/>
            <person name="Huckvale T."/>
            <person name="Hung S.S."/>
            <person name="Kamenetzky L."/>
            <person name="Keane J.A."/>
            <person name="Kiss F."/>
            <person name="Koziol U."/>
            <person name="Lambert O."/>
            <person name="Liu K."/>
            <person name="Luo X."/>
            <person name="Luo Y."/>
            <person name="Macchiaroli N."/>
            <person name="Nichol S."/>
            <person name="Paps J."/>
            <person name="Parkinson J."/>
            <person name="Pouchkina-Stantcheva N."/>
            <person name="Riddiford N."/>
            <person name="Rosenzvit M."/>
            <person name="Salinas G."/>
            <person name="Wasmuth J.D."/>
            <person name="Zamanian M."/>
            <person name="Zheng Y."/>
            <person name="Cai X."/>
            <person name="Soberon X."/>
            <person name="Olson P.D."/>
            <person name="Laclette J.P."/>
            <person name="Brehm K."/>
            <person name="Berriman M."/>
            <person name="Garciarrubio A."/>
            <person name="Bobes R.J."/>
            <person name="Fragoso G."/>
            <person name="Sanchez-Flores A."/>
            <person name="Estrada K."/>
            <person name="Cevallos M.A."/>
            <person name="Morett E."/>
            <person name="Gonzalez V."/>
            <person name="Portillo T."/>
            <person name="Ochoa-Leyva A."/>
            <person name="Jose M.V."/>
            <person name="Sciutto E."/>
            <person name="Landa A."/>
            <person name="Jimenez L."/>
            <person name="Valdes V."/>
            <person name="Carrero J.C."/>
            <person name="Larralde C."/>
            <person name="Morales-Montor J."/>
            <person name="Limon-Lason J."/>
            <person name="Soberon X."/>
            <person name="Laclette J.P."/>
        </authorList>
    </citation>
    <scope>NUCLEOTIDE SEQUENCE [LARGE SCALE GENOMIC DNA]</scope>
</reference>
<evidence type="ECO:0000256" key="1">
    <source>
        <dbReference type="ARBA" id="ARBA00004123"/>
    </source>
</evidence>
<organism evidence="4 5">
    <name type="scientific">Echinococcus multilocularis</name>
    <name type="common">Fox tapeworm</name>
    <dbReference type="NCBI Taxonomy" id="6211"/>
    <lineage>
        <taxon>Eukaryota</taxon>
        <taxon>Metazoa</taxon>
        <taxon>Spiralia</taxon>
        <taxon>Lophotrochozoa</taxon>
        <taxon>Platyhelminthes</taxon>
        <taxon>Cestoda</taxon>
        <taxon>Eucestoda</taxon>
        <taxon>Cyclophyllidea</taxon>
        <taxon>Taeniidae</taxon>
        <taxon>Echinococcus</taxon>
    </lineage>
</organism>
<dbReference type="InterPro" id="IPR016024">
    <property type="entry name" value="ARM-type_fold"/>
</dbReference>
<reference evidence="4" key="2">
    <citation type="submission" date="2015-11" db="EMBL/GenBank/DDBJ databases">
        <authorList>
            <person name="Zhang Y."/>
            <person name="Guo Z."/>
        </authorList>
    </citation>
    <scope>NUCLEOTIDE SEQUENCE</scope>
</reference>
<dbReference type="OMA" id="SAYSKRW"/>
<evidence type="ECO:0000313" key="4">
    <source>
        <dbReference type="EMBL" id="CDS40234.1"/>
    </source>
</evidence>
<evidence type="ECO:0000256" key="2">
    <source>
        <dbReference type="ARBA" id="ARBA00023242"/>
    </source>
</evidence>
<dbReference type="InterPro" id="IPR052464">
    <property type="entry name" value="Synovial_Prolif_Regulator"/>
</dbReference>
<dbReference type="GO" id="GO:0005634">
    <property type="term" value="C:nucleus"/>
    <property type="evidence" value="ECO:0007669"/>
    <property type="project" value="UniProtKB-SubCell"/>
</dbReference>
<proteinExistence type="inferred from homology"/>
<evidence type="ECO:0000313" key="5">
    <source>
        <dbReference type="Proteomes" id="UP000017246"/>
    </source>
</evidence>
<gene>
    <name evidence="4" type="ORF">EmuJ_000780300</name>
</gene>
<comment type="similarity">
    <text evidence="3">Belongs to the SAAL1 family.</text>
</comment>
<dbReference type="OrthoDB" id="2156856at2759"/>
<accession>A0A068Y6R6</accession>
<dbReference type="EMBL" id="LN902841">
    <property type="protein sequence ID" value="CDS40234.1"/>
    <property type="molecule type" value="Genomic_DNA"/>
</dbReference>
<sequence length="463" mass="52770">MRTQFDAQAVRFPGFWTVTTSTCSVFMFLEQNDQIGNSAYSKRWLYSLILQVLTKISESEEGSFATEEELESPLEEELCCLWDITTDQALLSHLRHFQLVPVFTECIHKSKCPRLIEISLGILANLSLDEEQCGILSEEQSFMVDALNLLVIDDTRILIELFRLLRSVLASRLHRQVWLDAIHFALEFIDRVNFILCSSTNASLLMNTISAIETILRIDDSLCELWCNESLLGSLQEAQKQMCWIHGDEVEIIYRLLYLFSTNSTGVRTLMSRYQDIYPSFGVLMRKICEDEPHLIPFEKYVASLRLILPVIDVILTNLPSYHALKTFSCDKDILPCLFQISFGCVSRSFISGDLSLDDLWKDLSVLFGDLIQRVHEYIQDGGYADKPPEDSGGLLYWLHDIEDGNQDLREAFVRCCLCRRAPSGVVDAEGNAAVEVLRGHLVFVCQRLCLSKLLECSTTDHS</sequence>
<keyword evidence="2" id="KW-0539">Nucleus</keyword>
<keyword evidence="5" id="KW-1185">Reference proteome</keyword>
<protein>
    <submittedName>
        <fullName evidence="4">Protein SAAL1</fullName>
    </submittedName>
</protein>
<dbReference type="Proteomes" id="UP000017246">
    <property type="component" value="Unassembled WGS sequence"/>
</dbReference>
<dbReference type="SUPFAM" id="SSF48371">
    <property type="entry name" value="ARM repeat"/>
    <property type="match status" value="1"/>
</dbReference>
<dbReference type="AlphaFoldDB" id="A0A068Y6R6"/>
<dbReference type="PANTHER" id="PTHR23424:SF23">
    <property type="entry name" value="PROTEIN SAAL1"/>
    <property type="match status" value="1"/>
</dbReference>
<name>A0A068Y6R6_ECHMU</name>
<comment type="subcellular location">
    <subcellularLocation>
        <location evidence="1">Nucleus</location>
    </subcellularLocation>
</comment>
<dbReference type="PANTHER" id="PTHR23424">
    <property type="entry name" value="SERUM AMYLOID A"/>
    <property type="match status" value="1"/>
</dbReference>